<dbReference type="Gene3D" id="3.50.50.100">
    <property type="match status" value="1"/>
</dbReference>
<evidence type="ECO:0000256" key="1">
    <source>
        <dbReference type="ARBA" id="ARBA00001974"/>
    </source>
</evidence>
<evidence type="ECO:0000256" key="3">
    <source>
        <dbReference type="ARBA" id="ARBA00022630"/>
    </source>
</evidence>
<dbReference type="InterPro" id="IPR036188">
    <property type="entry name" value="FAD/NAD-bd_sf"/>
</dbReference>
<keyword evidence="4" id="KW-0274">FAD</keyword>
<reference evidence="8 9" key="1">
    <citation type="journal article" date="2016" name="Nat. Commun.">
        <title>Thousands of microbial genomes shed light on interconnected biogeochemical processes in an aquifer system.</title>
        <authorList>
            <person name="Anantharaman K."/>
            <person name="Brown C.T."/>
            <person name="Hug L.A."/>
            <person name="Sharon I."/>
            <person name="Castelle C.J."/>
            <person name="Probst A.J."/>
            <person name="Thomas B.C."/>
            <person name="Singh A."/>
            <person name="Wilkins M.J."/>
            <person name="Karaoz U."/>
            <person name="Brodie E.L."/>
            <person name="Williams K.H."/>
            <person name="Hubbard S.S."/>
            <person name="Banfield J.F."/>
        </authorList>
    </citation>
    <scope>NUCLEOTIDE SEQUENCE [LARGE SCALE GENOMIC DNA]</scope>
</reference>
<protein>
    <recommendedName>
        <fullName evidence="7">FAD/NAD(P)-binding domain-containing protein</fullName>
    </recommendedName>
</protein>
<feature type="transmembrane region" description="Helical" evidence="6">
    <location>
        <begin position="351"/>
        <end position="369"/>
    </location>
</feature>
<dbReference type="PRINTS" id="PR00411">
    <property type="entry name" value="PNDRDTASEI"/>
</dbReference>
<name>A0A1F6MCJ3_9BACT</name>
<comment type="caution">
    <text evidence="8">The sequence shown here is derived from an EMBL/GenBank/DDBJ whole genome shotgun (WGS) entry which is preliminary data.</text>
</comment>
<dbReference type="GO" id="GO:0019646">
    <property type="term" value="P:aerobic electron transport chain"/>
    <property type="evidence" value="ECO:0007669"/>
    <property type="project" value="TreeGrafter"/>
</dbReference>
<dbReference type="GO" id="GO:0003955">
    <property type="term" value="F:NAD(P)H dehydrogenase (quinone) activity"/>
    <property type="evidence" value="ECO:0007669"/>
    <property type="project" value="TreeGrafter"/>
</dbReference>
<dbReference type="InterPro" id="IPR023753">
    <property type="entry name" value="FAD/NAD-binding_dom"/>
</dbReference>
<keyword evidence="5" id="KW-0560">Oxidoreductase</keyword>
<gene>
    <name evidence="8" type="ORF">A3D53_01140</name>
</gene>
<comment type="cofactor">
    <cofactor evidence="1">
        <name>FAD</name>
        <dbReference type="ChEBI" id="CHEBI:57692"/>
    </cofactor>
</comment>
<dbReference type="Pfam" id="PF07992">
    <property type="entry name" value="Pyr_redox_2"/>
    <property type="match status" value="1"/>
</dbReference>
<dbReference type="InterPro" id="IPR051169">
    <property type="entry name" value="NADH-Q_oxidoreductase"/>
</dbReference>
<evidence type="ECO:0000256" key="5">
    <source>
        <dbReference type="ARBA" id="ARBA00023002"/>
    </source>
</evidence>
<dbReference type="SUPFAM" id="SSF51905">
    <property type="entry name" value="FAD/NAD(P)-binding domain"/>
    <property type="match status" value="2"/>
</dbReference>
<keyword evidence="3" id="KW-0285">Flavoprotein</keyword>
<keyword evidence="6" id="KW-1133">Transmembrane helix</keyword>
<evidence type="ECO:0000313" key="8">
    <source>
        <dbReference type="EMBL" id="OGH69268.1"/>
    </source>
</evidence>
<proteinExistence type="inferred from homology"/>
<dbReference type="Proteomes" id="UP000176413">
    <property type="component" value="Unassembled WGS sequence"/>
</dbReference>
<dbReference type="EMBL" id="MFQA01000008">
    <property type="protein sequence ID" value="OGH69268.1"/>
    <property type="molecule type" value="Genomic_DNA"/>
</dbReference>
<comment type="similarity">
    <text evidence="2">Belongs to the NADH dehydrogenase family.</text>
</comment>
<evidence type="ECO:0000256" key="2">
    <source>
        <dbReference type="ARBA" id="ARBA00005272"/>
    </source>
</evidence>
<evidence type="ECO:0000313" key="9">
    <source>
        <dbReference type="Proteomes" id="UP000176413"/>
    </source>
</evidence>
<keyword evidence="6" id="KW-0812">Transmembrane</keyword>
<evidence type="ECO:0000256" key="4">
    <source>
        <dbReference type="ARBA" id="ARBA00022827"/>
    </source>
</evidence>
<dbReference type="AlphaFoldDB" id="A0A1F6MCJ3"/>
<keyword evidence="6" id="KW-0472">Membrane</keyword>
<dbReference type="PANTHER" id="PTHR42913">
    <property type="entry name" value="APOPTOSIS-INDUCING FACTOR 1"/>
    <property type="match status" value="1"/>
</dbReference>
<evidence type="ECO:0000259" key="7">
    <source>
        <dbReference type="Pfam" id="PF07992"/>
    </source>
</evidence>
<evidence type="ECO:0000256" key="6">
    <source>
        <dbReference type="SAM" id="Phobius"/>
    </source>
</evidence>
<dbReference type="PRINTS" id="PR00368">
    <property type="entry name" value="FADPNR"/>
</dbReference>
<organism evidence="8 9">
    <name type="scientific">Candidatus Magasanikbacteria bacterium RIFCSPHIGHO2_02_FULL_45_10</name>
    <dbReference type="NCBI Taxonomy" id="1798679"/>
    <lineage>
        <taxon>Bacteria</taxon>
        <taxon>Candidatus Magasanikiibacteriota</taxon>
    </lineage>
</organism>
<dbReference type="PANTHER" id="PTHR42913:SF3">
    <property type="entry name" value="64 KDA MITOCHONDRIAL NADH DEHYDROGENASE (EUROFUNG)"/>
    <property type="match status" value="1"/>
</dbReference>
<sequence>MTKISTDILILGAGIGGYETYRSLNRLLAWYGIKKNITIVNEHNYFTFAPLLHEVASGSVEPSHCTFSLTELVYKTPHHFIRATVNKINAERRTVETSAGTIAYTYCIMALGSKVHFFNTPGAEKYAYTVRTLPKAMELRENLIDCLETKPKKINLTVVGGGYSGVEVAGQMAYLREHTVEKLYPHTKLHIRIVEAAATVTPQLPLRAQRKITKRLKKLGVELLFNAKVARLEKDYVCLASGKSLPSDFSIWCTGIHNLADCYMHERDCKKNRLPVTKFLNHEHYPEFYGVGDIILGYNDGGDKPFPQLGEAAYKQGEYVARHIVAQLRDKSIEPFHFSSFGMLMPIGERYGVAIMGKFVFSGLSAWWLRRMAYILFMPGFLRKINLMIEWTLRLFGFSYIIDLDRK</sequence>
<accession>A0A1F6MCJ3</accession>
<feature type="domain" description="FAD/NAD(P)-binding" evidence="7">
    <location>
        <begin position="7"/>
        <end position="317"/>
    </location>
</feature>